<dbReference type="RefSeq" id="WP_083487819.1">
    <property type="nucleotide sequence ID" value="NZ_LDJL01000011.1"/>
</dbReference>
<dbReference type="STRING" id="344882.ABB29_11210"/>
<sequence length="139" mass="14958">MGEGQHPVESRCTCASQADALQRLLLRDDVDTAIDAGLMAFMPCPDCASITPAPTRMVLIADAQQRLRRAWDARDRYLARQQRLQRRAAEREAKRRQPPVAATNVGDAAGNPAASALPAAAAALLARAKAKAAQRNSRS</sequence>
<protein>
    <submittedName>
        <fullName evidence="2">Uncharacterized protein</fullName>
    </submittedName>
</protein>
<dbReference type="Proteomes" id="UP000052052">
    <property type="component" value="Unassembled WGS sequence"/>
</dbReference>
<proteinExistence type="predicted"/>
<evidence type="ECO:0000256" key="1">
    <source>
        <dbReference type="SAM" id="MobiDB-lite"/>
    </source>
</evidence>
<keyword evidence="3" id="KW-1185">Reference proteome</keyword>
<gene>
    <name evidence="2" type="ORF">ABB29_11210</name>
</gene>
<evidence type="ECO:0000313" key="2">
    <source>
        <dbReference type="EMBL" id="KRG69001.1"/>
    </source>
</evidence>
<evidence type="ECO:0000313" key="3">
    <source>
        <dbReference type="Proteomes" id="UP000052052"/>
    </source>
</evidence>
<organism evidence="2 3">
    <name type="scientific">Pseudoxanthomonas dokdonensis</name>
    <dbReference type="NCBI Taxonomy" id="344882"/>
    <lineage>
        <taxon>Bacteria</taxon>
        <taxon>Pseudomonadati</taxon>
        <taxon>Pseudomonadota</taxon>
        <taxon>Gammaproteobacteria</taxon>
        <taxon>Lysobacterales</taxon>
        <taxon>Lysobacteraceae</taxon>
        <taxon>Pseudoxanthomonas</taxon>
    </lineage>
</organism>
<reference evidence="2 3" key="1">
    <citation type="submission" date="2015-05" db="EMBL/GenBank/DDBJ databases">
        <title>Genome sequencing and analysis of members of genus Stenotrophomonas.</title>
        <authorList>
            <person name="Patil P.P."/>
            <person name="Midha S."/>
            <person name="Patil P.B."/>
        </authorList>
    </citation>
    <scope>NUCLEOTIDE SEQUENCE [LARGE SCALE GENOMIC DNA]</scope>
    <source>
        <strain evidence="2 3">DSM 21858</strain>
    </source>
</reference>
<dbReference type="EMBL" id="LDJL01000011">
    <property type="protein sequence ID" value="KRG69001.1"/>
    <property type="molecule type" value="Genomic_DNA"/>
</dbReference>
<dbReference type="AlphaFoldDB" id="A0A0R0CGR5"/>
<name>A0A0R0CGR5_9GAMM</name>
<comment type="caution">
    <text evidence="2">The sequence shown here is derived from an EMBL/GenBank/DDBJ whole genome shotgun (WGS) entry which is preliminary data.</text>
</comment>
<dbReference type="PATRIC" id="fig|344882.3.peg.608"/>
<accession>A0A0R0CGR5</accession>
<feature type="region of interest" description="Disordered" evidence="1">
    <location>
        <begin position="81"/>
        <end position="112"/>
    </location>
</feature>